<gene>
    <name evidence="8" type="ORF">DAPPUDRAFT_322044</name>
</gene>
<evidence type="ECO:0000256" key="1">
    <source>
        <dbReference type="ARBA" id="ARBA00022723"/>
    </source>
</evidence>
<dbReference type="InterPro" id="IPR048367">
    <property type="entry name" value="TNP-like_RNaseH_C"/>
</dbReference>
<accession>E9GUF5</accession>
<keyword evidence="1" id="KW-0479">Metal-binding</keyword>
<organism evidence="8 9">
    <name type="scientific">Daphnia pulex</name>
    <name type="common">Water flea</name>
    <dbReference type="NCBI Taxonomy" id="6669"/>
    <lineage>
        <taxon>Eukaryota</taxon>
        <taxon>Metazoa</taxon>
        <taxon>Ecdysozoa</taxon>
        <taxon>Arthropoda</taxon>
        <taxon>Crustacea</taxon>
        <taxon>Branchiopoda</taxon>
        <taxon>Diplostraca</taxon>
        <taxon>Cladocera</taxon>
        <taxon>Anomopoda</taxon>
        <taxon>Daphniidae</taxon>
        <taxon>Daphnia</taxon>
    </lineage>
</organism>
<reference evidence="8 9" key="1">
    <citation type="journal article" date="2011" name="Science">
        <title>The ecoresponsive genome of Daphnia pulex.</title>
        <authorList>
            <person name="Colbourne J.K."/>
            <person name="Pfrender M.E."/>
            <person name="Gilbert D."/>
            <person name="Thomas W.K."/>
            <person name="Tucker A."/>
            <person name="Oakley T.H."/>
            <person name="Tokishita S."/>
            <person name="Aerts A."/>
            <person name="Arnold G.J."/>
            <person name="Basu M.K."/>
            <person name="Bauer D.J."/>
            <person name="Caceres C.E."/>
            <person name="Carmel L."/>
            <person name="Casola C."/>
            <person name="Choi J.H."/>
            <person name="Detter J.C."/>
            <person name="Dong Q."/>
            <person name="Dusheyko S."/>
            <person name="Eads B.D."/>
            <person name="Frohlich T."/>
            <person name="Geiler-Samerotte K.A."/>
            <person name="Gerlach D."/>
            <person name="Hatcher P."/>
            <person name="Jogdeo S."/>
            <person name="Krijgsveld J."/>
            <person name="Kriventseva E.V."/>
            <person name="Kultz D."/>
            <person name="Laforsch C."/>
            <person name="Lindquist E."/>
            <person name="Lopez J."/>
            <person name="Manak J.R."/>
            <person name="Muller J."/>
            <person name="Pangilinan J."/>
            <person name="Patwardhan R.P."/>
            <person name="Pitluck S."/>
            <person name="Pritham E.J."/>
            <person name="Rechtsteiner A."/>
            <person name="Rho M."/>
            <person name="Rogozin I.B."/>
            <person name="Sakarya O."/>
            <person name="Salamov A."/>
            <person name="Schaack S."/>
            <person name="Shapiro H."/>
            <person name="Shiga Y."/>
            <person name="Skalitzky C."/>
            <person name="Smith Z."/>
            <person name="Souvorov A."/>
            <person name="Sung W."/>
            <person name="Tang Z."/>
            <person name="Tsuchiya D."/>
            <person name="Tu H."/>
            <person name="Vos H."/>
            <person name="Wang M."/>
            <person name="Wolf Y.I."/>
            <person name="Yamagata H."/>
            <person name="Yamada T."/>
            <person name="Ye Y."/>
            <person name="Shaw J.R."/>
            <person name="Andrews J."/>
            <person name="Crease T.J."/>
            <person name="Tang H."/>
            <person name="Lucas S.M."/>
            <person name="Robertson H.M."/>
            <person name="Bork P."/>
            <person name="Koonin E.V."/>
            <person name="Zdobnov E.M."/>
            <person name="Grigoriev I.V."/>
            <person name="Lynch M."/>
            <person name="Boore J.L."/>
        </authorList>
    </citation>
    <scope>NUCLEOTIDE SEQUENCE [LARGE SCALE GENOMIC DNA]</scope>
</reference>
<dbReference type="InParanoid" id="E9GUF5"/>
<proteinExistence type="predicted"/>
<dbReference type="HOGENOM" id="CLU_315527_0_0_1"/>
<dbReference type="PANTHER" id="PTHR47577">
    <property type="entry name" value="THAP DOMAIN-CONTAINING PROTEIN 6"/>
    <property type="match status" value="1"/>
</dbReference>
<dbReference type="GO" id="GO:0003677">
    <property type="term" value="F:DNA binding"/>
    <property type="evidence" value="ECO:0007669"/>
    <property type="project" value="UniProtKB-KW"/>
</dbReference>
<dbReference type="Proteomes" id="UP000000305">
    <property type="component" value="Unassembled WGS sequence"/>
</dbReference>
<keyword evidence="9" id="KW-1185">Reference proteome</keyword>
<keyword evidence="4" id="KW-0238">DNA-binding</keyword>
<feature type="domain" description="Transposable element P transposase-like RNase H C-terminal" evidence="7">
    <location>
        <begin position="660"/>
        <end position="693"/>
    </location>
</feature>
<dbReference type="Pfam" id="PF05485">
    <property type="entry name" value="THAP"/>
    <property type="match status" value="1"/>
</dbReference>
<evidence type="ECO:0000256" key="2">
    <source>
        <dbReference type="ARBA" id="ARBA00022771"/>
    </source>
</evidence>
<keyword evidence="2" id="KW-0863">Zinc-finger</keyword>
<evidence type="ECO:0000259" key="6">
    <source>
        <dbReference type="Pfam" id="PF05485"/>
    </source>
</evidence>
<evidence type="ECO:0000313" key="9">
    <source>
        <dbReference type="Proteomes" id="UP000000305"/>
    </source>
</evidence>
<dbReference type="GO" id="GO:0008270">
    <property type="term" value="F:zinc ion binding"/>
    <property type="evidence" value="ECO:0007669"/>
    <property type="project" value="UniProtKB-KW"/>
</dbReference>
<dbReference type="AlphaFoldDB" id="E9GUF5"/>
<evidence type="ECO:0000256" key="5">
    <source>
        <dbReference type="SAM" id="MobiDB-lite"/>
    </source>
</evidence>
<feature type="region of interest" description="Disordered" evidence="5">
    <location>
        <begin position="249"/>
        <end position="288"/>
    </location>
</feature>
<dbReference type="KEGG" id="dpx:DAPPUDRAFT_322044"/>
<feature type="region of interest" description="Disordered" evidence="5">
    <location>
        <begin position="201"/>
        <end position="221"/>
    </location>
</feature>
<dbReference type="PANTHER" id="PTHR47577:SF2">
    <property type="entry name" value="THAP DOMAIN CONTAINING 9"/>
    <property type="match status" value="1"/>
</dbReference>
<dbReference type="OrthoDB" id="6371942at2759"/>
<name>E9GUF5_DAPPU</name>
<keyword evidence="3" id="KW-0862">Zinc</keyword>
<evidence type="ECO:0000313" key="8">
    <source>
        <dbReference type="EMBL" id="EFX76856.1"/>
    </source>
</evidence>
<dbReference type="SUPFAM" id="SSF57716">
    <property type="entry name" value="Glucocorticoid receptor-like (DNA-binding domain)"/>
    <property type="match status" value="1"/>
</dbReference>
<protein>
    <submittedName>
        <fullName evidence="8">Uncharacterized protein</fullName>
    </submittedName>
</protein>
<dbReference type="InterPro" id="IPR006612">
    <property type="entry name" value="THAP_Znf"/>
</dbReference>
<evidence type="ECO:0000259" key="7">
    <source>
        <dbReference type="Pfam" id="PF21789"/>
    </source>
</evidence>
<dbReference type="Pfam" id="PF21789">
    <property type="entry name" value="TNP-like_RNaseH_C"/>
    <property type="match status" value="1"/>
</dbReference>
<sequence>MYQIGFENVEPLTDVLEFFWKWYNYHDVCNLTQHYQQRLEIKKPFSNTNDERLYELDEEILEMLKYWNKMKMPKDDNLFNMWKTAIPRSDRPLDNKSYVCERHFLPHEILDYCGTSVGVVKRYVKKLLTGAIPFQWPEGELAQKFTVNATPVSPITKGTKRKGRSTLVRGKKCKIHLDSFPIKEDENDPQPPSLELIEASSSPYSLHSDDDDEPPPFLELDKVASSPNLSVYSDGDATTQLSLSELIESSSPPYSLHADDDDAPPPLPAKLNEVSPTPTSFHSDGVDGPSLAIDLDHSSLSSTSCSDDNRVAEDDVSQRVQMENDFGSCCAECISDSPFVEPLPEWIEFDASRNRPHRDKQILCKLVMLDAVPVVTKSVSIDFDSQIFTRYFMSNMYVGGNNPSTFSNKLQLLQLYSEFDNQRQCPGLPDLKYRQVGAMTTGIFSDGTWRSKKCLYLEDNKEACRSCNDFRKTLNQRIRREALRAKQTKNNSKKFSKENYCYLSPTEIKLKLKRQRQQMFLQKQKISRQRLKLQEYAEKVKFRREKVAMIEQQAIRNHLNKLSPEVHANLIDTSNSHIGFEKARMTVNTIMTKGKILLHLDAVLVQSAAAESDISVRPSLPPAFVSQTKFQALRITIKSTVDMVEFLLAMDEFDFVLTGKFNQDCLERFFGIIRASNGGEDKPTCSSFLQLFRMISLYYATTNFVRIKGSNVDSEERLRVLTTFRDWLKNGYTKKKKENAEFKKFVKDILFKEIITSIEATNNVENGLASDNIVYHIGCYLIKKFKKKTSCAICLTSLECTDVRNLPQGLNAHNLTDGKNRGRLQMSSHKLFQLLASIETVILDYCSIGDIMKTDSFLDILYSLCLEELPQVGCDDHRQEVMVNLIYDFMVTRFKCVARNSKRESLKKKELLVIQRKNKASSNHVI</sequence>
<evidence type="ECO:0000256" key="4">
    <source>
        <dbReference type="ARBA" id="ARBA00023125"/>
    </source>
</evidence>
<dbReference type="EMBL" id="GL732566">
    <property type="protein sequence ID" value="EFX76856.1"/>
    <property type="molecule type" value="Genomic_DNA"/>
</dbReference>
<evidence type="ECO:0000256" key="3">
    <source>
        <dbReference type="ARBA" id="ARBA00022833"/>
    </source>
</evidence>
<feature type="domain" description="THAP-type" evidence="6">
    <location>
        <begin position="70"/>
        <end position="133"/>
    </location>
</feature>